<dbReference type="RefSeq" id="WP_146318760.1">
    <property type="nucleotide sequence ID" value="NZ_VCQV01000027.1"/>
</dbReference>
<keyword evidence="4" id="KW-1185">Reference proteome</keyword>
<accession>A0A563DXS1</accession>
<name>A0A563DXS1_9MICO</name>
<sequence length="537" mass="57524">MSEQGRRMDESSGASSCGFTLFDAFERSAALHAQRPAVRCGSNTWSFQQLHSRVSAVCTALRERWLRPGDRVVVRSDNCHRYMELYLACAGLGAIVVPLDVRLAEEEVRAILAETAPTLLVADQVERLEWMHRLYSGAEASVLLGDGSTPSGEGVVAYESLTSGPTRPVRDGVIGADAPVALFYTAAVAGRPRGAALTHRNLITQVTTTGEPLDIGEQDAHGVFLPLSHTFGAYLMFVAVCRGAANTMLTSFDPNEAARRIAAGEVSFFAEFAPMAARIADAADAAKSAFPGGLRLVMGLDAPVTIARYRDAGVQWWGFYGQTETAGLVAMGRVGDGPIESNYVGRPLPLVRMSVRDSKGSPVEPGEPGEAWVRSDAVVQRYWPDEPTRLTQDGWLRTGDVLRVGADQNMWFIGRTSDKDLIKPGGLNVYPAEVELALQAHPAVSRAFVFGVPDPAWRERVCAVVLPSAEFGGTDAAALAAFCATKIAGFKCPRADSIVIVADGGDLPEAPSREAMRRRYGARLETVAKGAADEAAK</sequence>
<gene>
    <name evidence="3" type="ORF">FGL98_17315</name>
</gene>
<dbReference type="OrthoDB" id="9803968at2"/>
<dbReference type="Pfam" id="PF00501">
    <property type="entry name" value="AMP-binding"/>
    <property type="match status" value="1"/>
</dbReference>
<dbReference type="GO" id="GO:0031956">
    <property type="term" value="F:medium-chain fatty acid-CoA ligase activity"/>
    <property type="evidence" value="ECO:0007669"/>
    <property type="project" value="TreeGrafter"/>
</dbReference>
<evidence type="ECO:0000259" key="1">
    <source>
        <dbReference type="Pfam" id="PF00501"/>
    </source>
</evidence>
<dbReference type="PANTHER" id="PTHR43201:SF32">
    <property type="entry name" value="2-SUCCINYLBENZOATE--COA LIGASE, CHLOROPLASTIC_PEROXISOMAL"/>
    <property type="match status" value="1"/>
</dbReference>
<evidence type="ECO:0000259" key="2">
    <source>
        <dbReference type="Pfam" id="PF13193"/>
    </source>
</evidence>
<dbReference type="InterPro" id="IPR025110">
    <property type="entry name" value="AMP-bd_C"/>
</dbReference>
<organism evidence="3 4">
    <name type="scientific">Leekyejoonella antrihumi</name>
    <dbReference type="NCBI Taxonomy" id="1660198"/>
    <lineage>
        <taxon>Bacteria</taxon>
        <taxon>Bacillati</taxon>
        <taxon>Actinomycetota</taxon>
        <taxon>Actinomycetes</taxon>
        <taxon>Micrococcales</taxon>
        <taxon>Dermacoccaceae</taxon>
        <taxon>Leekyejoonella</taxon>
    </lineage>
</organism>
<evidence type="ECO:0000313" key="4">
    <source>
        <dbReference type="Proteomes" id="UP000320244"/>
    </source>
</evidence>
<comment type="caution">
    <text evidence="3">The sequence shown here is derived from an EMBL/GenBank/DDBJ whole genome shotgun (WGS) entry which is preliminary data.</text>
</comment>
<dbReference type="AlphaFoldDB" id="A0A563DXS1"/>
<keyword evidence="3" id="KW-0436">Ligase</keyword>
<dbReference type="GO" id="GO:0006631">
    <property type="term" value="P:fatty acid metabolic process"/>
    <property type="evidence" value="ECO:0007669"/>
    <property type="project" value="TreeGrafter"/>
</dbReference>
<dbReference type="SUPFAM" id="SSF56801">
    <property type="entry name" value="Acetyl-CoA synthetase-like"/>
    <property type="match status" value="1"/>
</dbReference>
<dbReference type="Gene3D" id="3.40.50.12780">
    <property type="entry name" value="N-terminal domain of ligase-like"/>
    <property type="match status" value="1"/>
</dbReference>
<evidence type="ECO:0000313" key="3">
    <source>
        <dbReference type="EMBL" id="TWP34474.1"/>
    </source>
</evidence>
<dbReference type="Gene3D" id="3.30.300.30">
    <property type="match status" value="1"/>
</dbReference>
<dbReference type="InterPro" id="IPR042099">
    <property type="entry name" value="ANL_N_sf"/>
</dbReference>
<dbReference type="InterPro" id="IPR000873">
    <property type="entry name" value="AMP-dep_synth/lig_dom"/>
</dbReference>
<reference evidence="3 4" key="2">
    <citation type="submission" date="2019-08" db="EMBL/GenBank/DDBJ databases">
        <title>Jejuicoccus antrihumi gen. nov., sp. nov., a new member of the family Dermacoccaceae isolated from a cave.</title>
        <authorList>
            <person name="Schumann P."/>
            <person name="Kim I.S."/>
        </authorList>
    </citation>
    <scope>NUCLEOTIDE SEQUENCE [LARGE SCALE GENOMIC DNA]</scope>
    <source>
        <strain evidence="3 4">C5-26</strain>
    </source>
</reference>
<dbReference type="InterPro" id="IPR045851">
    <property type="entry name" value="AMP-bd_C_sf"/>
</dbReference>
<dbReference type="Pfam" id="PF13193">
    <property type="entry name" value="AMP-binding_C"/>
    <property type="match status" value="1"/>
</dbReference>
<proteinExistence type="predicted"/>
<feature type="domain" description="AMP-dependent synthetase/ligase" evidence="1">
    <location>
        <begin position="25"/>
        <end position="383"/>
    </location>
</feature>
<dbReference type="Proteomes" id="UP000320244">
    <property type="component" value="Unassembled WGS sequence"/>
</dbReference>
<dbReference type="PANTHER" id="PTHR43201">
    <property type="entry name" value="ACYL-COA SYNTHETASE"/>
    <property type="match status" value="1"/>
</dbReference>
<dbReference type="EMBL" id="VCQV01000027">
    <property type="protein sequence ID" value="TWP34474.1"/>
    <property type="molecule type" value="Genomic_DNA"/>
</dbReference>
<feature type="domain" description="AMP-binding enzyme C-terminal" evidence="2">
    <location>
        <begin position="433"/>
        <end position="501"/>
    </location>
</feature>
<reference evidence="3 4" key="1">
    <citation type="submission" date="2019-05" db="EMBL/GenBank/DDBJ databases">
        <authorList>
            <person name="Lee S.D."/>
        </authorList>
    </citation>
    <scope>NUCLEOTIDE SEQUENCE [LARGE SCALE GENOMIC DNA]</scope>
    <source>
        <strain evidence="3 4">C5-26</strain>
    </source>
</reference>
<protein>
    <submittedName>
        <fullName evidence="3">Acyl--CoA ligase</fullName>
    </submittedName>
</protein>